<dbReference type="PANTHER" id="PTHR36934:SF1">
    <property type="entry name" value="THIOESTERASE DOMAIN-CONTAINING PROTEIN"/>
    <property type="match status" value="1"/>
</dbReference>
<dbReference type="KEGG" id="sfer:NCTC12278_01186"/>
<dbReference type="InterPro" id="IPR054485">
    <property type="entry name" value="FlK-like_dom"/>
</dbReference>
<evidence type="ECO:0000256" key="1">
    <source>
        <dbReference type="PIRSR" id="PIRSR014972-1"/>
    </source>
</evidence>
<dbReference type="PANTHER" id="PTHR36934">
    <property type="entry name" value="BLR0278 PROTEIN"/>
    <property type="match status" value="1"/>
</dbReference>
<feature type="active site" evidence="1">
    <location>
        <position position="63"/>
    </location>
</feature>
<protein>
    <submittedName>
        <fullName evidence="4">Thioesterase superfamily protein</fullName>
    </submittedName>
</protein>
<dbReference type="Proteomes" id="UP000249495">
    <property type="component" value="Chromosome 1"/>
</dbReference>
<feature type="binding site" evidence="2">
    <location>
        <position position="56"/>
    </location>
    <ligand>
        <name>substrate</name>
    </ligand>
</feature>
<dbReference type="Gene3D" id="3.10.129.10">
    <property type="entry name" value="Hotdog Thioesterase"/>
    <property type="match status" value="1"/>
</dbReference>
<accession>A0A2X3VGU8</accession>
<proteinExistence type="predicted"/>
<dbReference type="AlphaFoldDB" id="A0A2X3VGU8"/>
<dbReference type="SUPFAM" id="SSF54637">
    <property type="entry name" value="Thioesterase/thiol ester dehydrase-isomerase"/>
    <property type="match status" value="1"/>
</dbReference>
<organism evidence="4 5">
    <name type="scientific">Streptococcus ferus</name>
    <dbReference type="NCBI Taxonomy" id="1345"/>
    <lineage>
        <taxon>Bacteria</taxon>
        <taxon>Bacillati</taxon>
        <taxon>Bacillota</taxon>
        <taxon>Bacilli</taxon>
        <taxon>Lactobacillales</taxon>
        <taxon>Streptococcaceae</taxon>
        <taxon>Streptococcus</taxon>
    </lineage>
</organism>
<evidence type="ECO:0000256" key="2">
    <source>
        <dbReference type="PIRSR" id="PIRSR014972-2"/>
    </source>
</evidence>
<evidence type="ECO:0000313" key="4">
    <source>
        <dbReference type="EMBL" id="SQF40614.1"/>
    </source>
</evidence>
<feature type="active site" evidence="1">
    <location>
        <position position="37"/>
    </location>
</feature>
<name>A0A2X3VGU8_9STRE</name>
<feature type="active site" evidence="1">
    <location>
        <position position="29"/>
    </location>
</feature>
<dbReference type="OrthoDB" id="6902891at2"/>
<feature type="binding site" evidence="2">
    <location>
        <position position="107"/>
    </location>
    <ligand>
        <name>substrate</name>
    </ligand>
</feature>
<dbReference type="PIRSF" id="PIRSF014972">
    <property type="entry name" value="FlK"/>
    <property type="match status" value="1"/>
</dbReference>
<sequence length="120" mass="13312">MILFSKPFKALPQHSARSQGSGGLDVLATPSLVAFMENVAYDFLEKQLDAGQTSVGVSLDLEHLAPTKIGRTIKVNLLEHSQEGRKNHFSLEAFDGDKRIGKALHTRVCVDHQRFLEQLN</sequence>
<feature type="binding site" evidence="2">
    <location>
        <position position="56"/>
    </location>
    <ligand>
        <name>CoA</name>
        <dbReference type="ChEBI" id="CHEBI:57287"/>
    </ligand>
</feature>
<dbReference type="InterPro" id="IPR025540">
    <property type="entry name" value="FlK"/>
</dbReference>
<dbReference type="InterPro" id="IPR029069">
    <property type="entry name" value="HotDog_dom_sf"/>
</dbReference>
<keyword evidence="5" id="KW-1185">Reference proteome</keyword>
<evidence type="ECO:0000259" key="3">
    <source>
        <dbReference type="Pfam" id="PF22636"/>
    </source>
</evidence>
<dbReference type="RefSeq" id="WP_018030037.1">
    <property type="nucleotide sequence ID" value="NZ_LS483343.1"/>
</dbReference>
<dbReference type="EMBL" id="LS483343">
    <property type="protein sequence ID" value="SQF40614.1"/>
    <property type="molecule type" value="Genomic_DNA"/>
</dbReference>
<reference evidence="4 5" key="1">
    <citation type="submission" date="2018-06" db="EMBL/GenBank/DDBJ databases">
        <authorList>
            <consortium name="Pathogen Informatics"/>
            <person name="Doyle S."/>
        </authorList>
    </citation>
    <scope>NUCLEOTIDE SEQUENCE [LARGE SCALE GENOMIC DNA]</scope>
    <source>
        <strain evidence="4 5">NCTC12278</strain>
    </source>
</reference>
<dbReference type="Pfam" id="PF22636">
    <property type="entry name" value="FlK"/>
    <property type="match status" value="1"/>
</dbReference>
<gene>
    <name evidence="4" type="ORF">NCTC12278_01186</name>
</gene>
<feature type="domain" description="Fluoroacetyl-CoA-specific thioesterase-like" evidence="3">
    <location>
        <begin position="14"/>
        <end position="112"/>
    </location>
</feature>
<evidence type="ECO:0000313" key="5">
    <source>
        <dbReference type="Proteomes" id="UP000249495"/>
    </source>
</evidence>